<evidence type="ECO:0000256" key="1">
    <source>
        <dbReference type="SAM" id="MobiDB-lite"/>
    </source>
</evidence>
<evidence type="ECO:0000313" key="3">
    <source>
        <dbReference type="Proteomes" id="UP000507245"/>
    </source>
</evidence>
<feature type="region of interest" description="Disordered" evidence="1">
    <location>
        <begin position="45"/>
        <end position="110"/>
    </location>
</feature>
<organism evidence="2 3">
    <name type="scientific">Prunus armeniaca</name>
    <name type="common">Apricot</name>
    <name type="synonym">Armeniaca vulgaris</name>
    <dbReference type="NCBI Taxonomy" id="36596"/>
    <lineage>
        <taxon>Eukaryota</taxon>
        <taxon>Viridiplantae</taxon>
        <taxon>Streptophyta</taxon>
        <taxon>Embryophyta</taxon>
        <taxon>Tracheophyta</taxon>
        <taxon>Spermatophyta</taxon>
        <taxon>Magnoliopsida</taxon>
        <taxon>eudicotyledons</taxon>
        <taxon>Gunneridae</taxon>
        <taxon>Pentapetalae</taxon>
        <taxon>rosids</taxon>
        <taxon>fabids</taxon>
        <taxon>Rosales</taxon>
        <taxon>Rosaceae</taxon>
        <taxon>Amygdaloideae</taxon>
        <taxon>Amygdaleae</taxon>
        <taxon>Prunus</taxon>
    </lineage>
</organism>
<protein>
    <submittedName>
        <fullName evidence="2">Uncharacterized protein</fullName>
    </submittedName>
</protein>
<dbReference type="AlphaFoldDB" id="A0A6J5XB29"/>
<evidence type="ECO:0000313" key="2">
    <source>
        <dbReference type="EMBL" id="CAB4309703.1"/>
    </source>
</evidence>
<keyword evidence="3" id="KW-1185">Reference proteome</keyword>
<reference evidence="3" key="1">
    <citation type="journal article" date="2020" name="Genome Biol.">
        <title>Gamete binning: chromosome-level and haplotype-resolved genome assembly enabled by high-throughput single-cell sequencing of gamete genomes.</title>
        <authorList>
            <person name="Campoy J.A."/>
            <person name="Sun H."/>
            <person name="Goel M."/>
            <person name="Jiao W.-B."/>
            <person name="Folz-Donahue K."/>
            <person name="Wang N."/>
            <person name="Rubio M."/>
            <person name="Liu C."/>
            <person name="Kukat C."/>
            <person name="Ruiz D."/>
            <person name="Huettel B."/>
            <person name="Schneeberger K."/>
        </authorList>
    </citation>
    <scope>NUCLEOTIDE SEQUENCE [LARGE SCALE GENOMIC DNA]</scope>
    <source>
        <strain evidence="3">cv. Rojo Pasion</strain>
    </source>
</reference>
<name>A0A6J5XB29_PRUAR</name>
<accession>A0A6J5XB29</accession>
<dbReference type="EMBL" id="CAEKKB010000005">
    <property type="protein sequence ID" value="CAB4309703.1"/>
    <property type="molecule type" value="Genomic_DNA"/>
</dbReference>
<gene>
    <name evidence="2" type="ORF">ORAREDHAP_LOCUS31030</name>
</gene>
<dbReference type="Proteomes" id="UP000507245">
    <property type="component" value="Unassembled WGS sequence"/>
</dbReference>
<dbReference type="OrthoDB" id="1175393at2759"/>
<proteinExistence type="predicted"/>
<sequence length="110" mass="11875">MEGSCTRKGVVYADDKAKPYGKWFQQDVLGPDYRRPSGRCFGLSPSTGWSMRAPDKSGFHSLARDTYGSDDATRPNMAGGETLGETPDSQEDSVRDVNPLPDSASPIMAA</sequence>